<dbReference type="PROSITE" id="PS50137">
    <property type="entry name" value="DS_RBD"/>
    <property type="match status" value="1"/>
</dbReference>
<keyword evidence="12" id="KW-1185">Reference proteome</keyword>
<keyword evidence="7 8" id="KW-0694">RNA-binding</keyword>
<dbReference type="CDD" id="cd10845">
    <property type="entry name" value="DSRM_RNAse_III_family"/>
    <property type="match status" value="1"/>
</dbReference>
<comment type="caution">
    <text evidence="11">The sequence shown here is derived from an EMBL/GenBank/DDBJ whole genome shotgun (WGS) entry which is preliminary data.</text>
</comment>
<evidence type="ECO:0000313" key="12">
    <source>
        <dbReference type="Proteomes" id="UP000285023"/>
    </source>
</evidence>
<reference evidence="11 12" key="1">
    <citation type="submission" date="2018-09" db="EMBL/GenBank/DDBJ databases">
        <title>Sphingomonas sp. DAC4.</title>
        <authorList>
            <person name="Seo T."/>
        </authorList>
    </citation>
    <scope>NUCLEOTIDE SEQUENCE [LARGE SCALE GENOMIC DNA]</scope>
    <source>
        <strain evidence="11 12">DAC4</strain>
    </source>
</reference>
<feature type="binding site" evidence="8">
    <location>
        <position position="40"/>
    </location>
    <ligand>
        <name>Mg(2+)</name>
        <dbReference type="ChEBI" id="CHEBI:18420"/>
    </ligand>
</feature>
<dbReference type="PROSITE" id="PS00517">
    <property type="entry name" value="RNASE_3_1"/>
    <property type="match status" value="1"/>
</dbReference>
<organism evidence="11 12">
    <name type="scientific">Sphingomonas edaphi</name>
    <dbReference type="NCBI Taxonomy" id="2315689"/>
    <lineage>
        <taxon>Bacteria</taxon>
        <taxon>Pseudomonadati</taxon>
        <taxon>Pseudomonadota</taxon>
        <taxon>Alphaproteobacteria</taxon>
        <taxon>Sphingomonadales</taxon>
        <taxon>Sphingomonadaceae</taxon>
        <taxon>Sphingomonas</taxon>
    </lineage>
</organism>
<dbReference type="GO" id="GO:0004525">
    <property type="term" value="F:ribonuclease III activity"/>
    <property type="evidence" value="ECO:0007669"/>
    <property type="project" value="UniProtKB-UniRule"/>
</dbReference>
<feature type="active site" evidence="8">
    <location>
        <position position="44"/>
    </location>
</feature>
<dbReference type="Gene3D" id="3.30.160.20">
    <property type="match status" value="1"/>
</dbReference>
<feature type="binding site" evidence="8">
    <location>
        <position position="113"/>
    </location>
    <ligand>
        <name>Mg(2+)</name>
        <dbReference type="ChEBI" id="CHEBI:18420"/>
    </ligand>
</feature>
<dbReference type="InterPro" id="IPR014720">
    <property type="entry name" value="dsRBD_dom"/>
</dbReference>
<feature type="binding site" evidence="8">
    <location>
        <position position="116"/>
    </location>
    <ligand>
        <name>Mg(2+)</name>
        <dbReference type="ChEBI" id="CHEBI:18420"/>
    </ligand>
</feature>
<dbReference type="GO" id="GO:0005737">
    <property type="term" value="C:cytoplasm"/>
    <property type="evidence" value="ECO:0007669"/>
    <property type="project" value="UniProtKB-SubCell"/>
</dbReference>
<dbReference type="GO" id="GO:0006364">
    <property type="term" value="P:rRNA processing"/>
    <property type="evidence" value="ECO:0007669"/>
    <property type="project" value="UniProtKB-UniRule"/>
</dbReference>
<dbReference type="NCBIfam" id="TIGR02191">
    <property type="entry name" value="RNaseIII"/>
    <property type="match status" value="1"/>
</dbReference>
<evidence type="ECO:0000256" key="1">
    <source>
        <dbReference type="ARBA" id="ARBA00000109"/>
    </source>
</evidence>
<name>A0A418PYK2_9SPHN</name>
<feature type="domain" description="DRBM" evidence="9">
    <location>
        <begin position="152"/>
        <end position="220"/>
    </location>
</feature>
<evidence type="ECO:0000259" key="9">
    <source>
        <dbReference type="PROSITE" id="PS50137"/>
    </source>
</evidence>
<evidence type="ECO:0000256" key="3">
    <source>
        <dbReference type="ARBA" id="ARBA00022664"/>
    </source>
</evidence>
<evidence type="ECO:0000256" key="5">
    <source>
        <dbReference type="ARBA" id="ARBA00022759"/>
    </source>
</evidence>
<dbReference type="SMART" id="SM00358">
    <property type="entry name" value="DSRM"/>
    <property type="match status" value="1"/>
</dbReference>
<comment type="similarity">
    <text evidence="2">Belongs to the ribonuclease III family.</text>
</comment>
<comment type="subunit">
    <text evidence="8">Homodimer.</text>
</comment>
<dbReference type="PROSITE" id="PS50142">
    <property type="entry name" value="RNASE_3_2"/>
    <property type="match status" value="1"/>
</dbReference>
<dbReference type="PANTHER" id="PTHR11207">
    <property type="entry name" value="RIBONUCLEASE III"/>
    <property type="match status" value="1"/>
</dbReference>
<dbReference type="EC" id="3.1.26.3" evidence="8"/>
<dbReference type="HAMAP" id="MF_00104">
    <property type="entry name" value="RNase_III"/>
    <property type="match status" value="1"/>
</dbReference>
<feature type="domain" description="RNase III" evidence="10">
    <location>
        <begin position="8"/>
        <end position="127"/>
    </location>
</feature>
<dbReference type="PANTHER" id="PTHR11207:SF0">
    <property type="entry name" value="RIBONUCLEASE 3"/>
    <property type="match status" value="1"/>
</dbReference>
<dbReference type="CDD" id="cd00593">
    <property type="entry name" value="RIBOc"/>
    <property type="match status" value="1"/>
</dbReference>
<keyword evidence="8" id="KW-0819">tRNA processing</keyword>
<keyword evidence="8" id="KW-0699">rRNA-binding</keyword>
<dbReference type="OrthoDB" id="9805026at2"/>
<dbReference type="Proteomes" id="UP000285023">
    <property type="component" value="Unassembled WGS sequence"/>
</dbReference>
<comment type="cofactor">
    <cofactor evidence="8">
        <name>Mg(2+)</name>
        <dbReference type="ChEBI" id="CHEBI:18420"/>
    </cofactor>
</comment>
<gene>
    <name evidence="8 11" type="primary">rnc</name>
    <name evidence="11" type="ORF">D3M59_09275</name>
</gene>
<keyword evidence="6 8" id="KW-0378">Hydrolase</keyword>
<evidence type="ECO:0000256" key="2">
    <source>
        <dbReference type="ARBA" id="ARBA00010183"/>
    </source>
</evidence>
<keyword evidence="5 8" id="KW-0255">Endonuclease</keyword>
<keyword evidence="8" id="KW-0460">Magnesium</keyword>
<keyword evidence="8" id="KW-0479">Metal-binding</keyword>
<dbReference type="GO" id="GO:0046872">
    <property type="term" value="F:metal ion binding"/>
    <property type="evidence" value="ECO:0007669"/>
    <property type="project" value="UniProtKB-KW"/>
</dbReference>
<sequence>MTQLPPFIAETLGRAPSDAKLFERALTHGSHGRETYERLEFLGDRVLGLVVAHWLYERFPSEPEGKMSRRYNALVARETCADVGRDLDLPRHIRLGRQAREDHANLSDNVVGDVVEAVLGALFIDGGLEPADRFVRTNWAPFLEEQKRAPVHPKSALQERAAAKNLGVPAYELVSRYGPHHAPRFKVKVTLGRHGEAEAEGASKQEAETAAAAALLEKIS</sequence>
<dbReference type="Pfam" id="PF14622">
    <property type="entry name" value="Ribonucleas_3_3"/>
    <property type="match status" value="1"/>
</dbReference>
<evidence type="ECO:0000256" key="6">
    <source>
        <dbReference type="ARBA" id="ARBA00022801"/>
    </source>
</evidence>
<dbReference type="Pfam" id="PF00035">
    <property type="entry name" value="dsrm"/>
    <property type="match status" value="1"/>
</dbReference>
<dbReference type="SMART" id="SM00535">
    <property type="entry name" value="RIBOc"/>
    <property type="match status" value="1"/>
</dbReference>
<keyword evidence="8" id="KW-0698">rRNA processing</keyword>
<dbReference type="InterPro" id="IPR000999">
    <property type="entry name" value="RNase_III_dom"/>
</dbReference>
<comment type="function">
    <text evidence="8">Digests double-stranded RNA. Involved in the processing of primary rRNA transcript to yield the immediate precursors to the large and small rRNAs (23S and 16S). Processes some mRNAs, and tRNAs when they are encoded in the rRNA operon. Processes pre-crRNA and tracrRNA of type II CRISPR loci if present in the organism.</text>
</comment>
<dbReference type="GO" id="GO:0010468">
    <property type="term" value="P:regulation of gene expression"/>
    <property type="evidence" value="ECO:0007669"/>
    <property type="project" value="TreeGrafter"/>
</dbReference>
<dbReference type="InterPro" id="IPR011907">
    <property type="entry name" value="RNase_III"/>
</dbReference>
<evidence type="ECO:0000256" key="4">
    <source>
        <dbReference type="ARBA" id="ARBA00022722"/>
    </source>
</evidence>
<dbReference type="GO" id="GO:0008033">
    <property type="term" value="P:tRNA processing"/>
    <property type="evidence" value="ECO:0007669"/>
    <property type="project" value="UniProtKB-KW"/>
</dbReference>
<keyword evidence="3 8" id="KW-0507">mRNA processing</keyword>
<evidence type="ECO:0000256" key="7">
    <source>
        <dbReference type="ARBA" id="ARBA00022884"/>
    </source>
</evidence>
<dbReference type="RefSeq" id="WP_119533393.1">
    <property type="nucleotide sequence ID" value="NZ_QXTF01000003.1"/>
</dbReference>
<dbReference type="SUPFAM" id="SSF69065">
    <property type="entry name" value="RNase III domain-like"/>
    <property type="match status" value="1"/>
</dbReference>
<feature type="active site" evidence="8">
    <location>
        <position position="116"/>
    </location>
</feature>
<comment type="catalytic activity">
    <reaction evidence="1 8">
        <text>Endonucleolytic cleavage to 5'-phosphomonoester.</text>
        <dbReference type="EC" id="3.1.26.3"/>
    </reaction>
</comment>
<dbReference type="EMBL" id="QXTF01000003">
    <property type="protein sequence ID" value="RIX27241.1"/>
    <property type="molecule type" value="Genomic_DNA"/>
</dbReference>
<comment type="subcellular location">
    <subcellularLocation>
        <location evidence="8">Cytoplasm</location>
    </subcellularLocation>
</comment>
<dbReference type="GO" id="GO:0006397">
    <property type="term" value="P:mRNA processing"/>
    <property type="evidence" value="ECO:0007669"/>
    <property type="project" value="UniProtKB-UniRule"/>
</dbReference>
<dbReference type="SUPFAM" id="SSF54768">
    <property type="entry name" value="dsRNA-binding domain-like"/>
    <property type="match status" value="1"/>
</dbReference>
<dbReference type="GO" id="GO:0019843">
    <property type="term" value="F:rRNA binding"/>
    <property type="evidence" value="ECO:0007669"/>
    <property type="project" value="UniProtKB-KW"/>
</dbReference>
<keyword evidence="8" id="KW-0963">Cytoplasm</keyword>
<dbReference type="InterPro" id="IPR036389">
    <property type="entry name" value="RNase_III_sf"/>
</dbReference>
<dbReference type="GO" id="GO:0003725">
    <property type="term" value="F:double-stranded RNA binding"/>
    <property type="evidence" value="ECO:0007669"/>
    <property type="project" value="TreeGrafter"/>
</dbReference>
<evidence type="ECO:0000313" key="11">
    <source>
        <dbReference type="EMBL" id="RIX27241.1"/>
    </source>
</evidence>
<keyword evidence="4 8" id="KW-0540">Nuclease</keyword>
<dbReference type="AlphaFoldDB" id="A0A418PYK2"/>
<dbReference type="Gene3D" id="1.10.1520.10">
    <property type="entry name" value="Ribonuclease III domain"/>
    <property type="match status" value="1"/>
</dbReference>
<protein>
    <recommendedName>
        <fullName evidence="8">Ribonuclease 3</fullName>
        <ecNumber evidence="8">3.1.26.3</ecNumber>
    </recommendedName>
    <alternativeName>
        <fullName evidence="8">Ribonuclease III</fullName>
        <shortName evidence="8">RNase III</shortName>
    </alternativeName>
</protein>
<proteinExistence type="inferred from homology"/>
<evidence type="ECO:0000259" key="10">
    <source>
        <dbReference type="PROSITE" id="PS50142"/>
    </source>
</evidence>
<accession>A0A418PYK2</accession>
<evidence type="ECO:0000256" key="8">
    <source>
        <dbReference type="HAMAP-Rule" id="MF_00104"/>
    </source>
</evidence>